<proteinExistence type="predicted"/>
<reference evidence="2 3" key="1">
    <citation type="submission" date="2024-03" db="EMBL/GenBank/DDBJ databases">
        <title>Human intestinal bacterial collection.</title>
        <authorList>
            <person name="Pauvert C."/>
            <person name="Hitch T.C.A."/>
            <person name="Clavel T."/>
        </authorList>
    </citation>
    <scope>NUCLEOTIDE SEQUENCE [LARGE SCALE GENOMIC DNA]</scope>
    <source>
        <strain evidence="2 3">CLA-AA-H192</strain>
    </source>
</reference>
<feature type="transmembrane region" description="Helical" evidence="1">
    <location>
        <begin position="108"/>
        <end position="128"/>
    </location>
</feature>
<comment type="caution">
    <text evidence="2">The sequence shown here is derived from an EMBL/GenBank/DDBJ whole genome shotgun (WGS) entry which is preliminary data.</text>
</comment>
<dbReference type="InterPro" id="IPR010387">
    <property type="entry name" value="QueT"/>
</dbReference>
<keyword evidence="1" id="KW-0812">Transmembrane</keyword>
<dbReference type="RefSeq" id="WP_349134696.1">
    <property type="nucleotide sequence ID" value="NZ_JBBMFF010000100.1"/>
</dbReference>
<feature type="transmembrane region" description="Helical" evidence="1">
    <location>
        <begin position="134"/>
        <end position="159"/>
    </location>
</feature>
<dbReference type="PIRSF" id="PIRSF031501">
    <property type="entry name" value="QueT"/>
    <property type="match status" value="1"/>
</dbReference>
<accession>A0ABV1G3L0</accession>
<feature type="transmembrane region" description="Helical" evidence="1">
    <location>
        <begin position="46"/>
        <end position="69"/>
    </location>
</feature>
<sequence length="173" mass="18783">MKSKQIRMITHGAILAALYVALTYLQNWLLPGTTSAAIQFRASEALCIFALFTPAAIPGLTVGCLLFNISNAGALPLDWLVGTGATLLATTCMYLLRRAALWRIPLPALLMPAVWNAVLVGWELTYYIGEIPFWLNAVYVAAGEAAVLLVLGTALYFALGSRRLQERLFPQGV</sequence>
<gene>
    <name evidence="2" type="ORF">WMO66_01785</name>
</gene>
<name>A0ABV1G3L0_9FIRM</name>
<evidence type="ECO:0000313" key="2">
    <source>
        <dbReference type="EMBL" id="MEQ2509990.1"/>
    </source>
</evidence>
<dbReference type="EMBL" id="JBBMFF010000100">
    <property type="protein sequence ID" value="MEQ2509990.1"/>
    <property type="molecule type" value="Genomic_DNA"/>
</dbReference>
<dbReference type="PANTHER" id="PTHR40044">
    <property type="entry name" value="INTEGRAL MEMBRANE PROTEIN-RELATED"/>
    <property type="match status" value="1"/>
</dbReference>
<protein>
    <submittedName>
        <fullName evidence="2">QueT transporter family protein</fullName>
    </submittedName>
</protein>
<keyword evidence="3" id="KW-1185">Reference proteome</keyword>
<feature type="transmembrane region" description="Helical" evidence="1">
    <location>
        <begin position="6"/>
        <end position="25"/>
    </location>
</feature>
<organism evidence="2 3">
    <name type="scientific">Faecousia intestinalis</name>
    <dbReference type="NCBI Taxonomy" id="3133167"/>
    <lineage>
        <taxon>Bacteria</taxon>
        <taxon>Bacillati</taxon>
        <taxon>Bacillota</taxon>
        <taxon>Clostridia</taxon>
        <taxon>Eubacteriales</taxon>
        <taxon>Oscillospiraceae</taxon>
        <taxon>Faecousia</taxon>
    </lineage>
</organism>
<dbReference type="Proteomes" id="UP001491552">
    <property type="component" value="Unassembled WGS sequence"/>
</dbReference>
<keyword evidence="1" id="KW-0472">Membrane</keyword>
<evidence type="ECO:0000313" key="3">
    <source>
        <dbReference type="Proteomes" id="UP001491552"/>
    </source>
</evidence>
<keyword evidence="1" id="KW-1133">Transmembrane helix</keyword>
<dbReference type="Pfam" id="PF06177">
    <property type="entry name" value="QueT"/>
    <property type="match status" value="1"/>
</dbReference>
<dbReference type="PANTHER" id="PTHR40044:SF1">
    <property type="entry name" value="INTEGRAL MEMBRANE PROTEIN"/>
    <property type="match status" value="1"/>
</dbReference>
<evidence type="ECO:0000256" key="1">
    <source>
        <dbReference type="SAM" id="Phobius"/>
    </source>
</evidence>